<dbReference type="InterPro" id="IPR016035">
    <property type="entry name" value="Acyl_Trfase/lysoPLipase"/>
</dbReference>
<dbReference type="EMBL" id="CP015518">
    <property type="protein sequence ID" value="APG24687.1"/>
    <property type="molecule type" value="Genomic_DNA"/>
</dbReference>
<dbReference type="GO" id="GO:0016042">
    <property type="term" value="P:lipid catabolic process"/>
    <property type="evidence" value="ECO:0007669"/>
    <property type="project" value="UniProtKB-UniRule"/>
</dbReference>
<evidence type="ECO:0000313" key="7">
    <source>
        <dbReference type="Proteomes" id="UP000182264"/>
    </source>
</evidence>
<dbReference type="OrthoDB" id="5290098at2"/>
<sequence>MFRRPKVALALGGGAARGLAHIGVLEGFEKHGLPIDMIAGTSMGAIVGAMYALDPCAARLKGRFQAYLDSEEFRETRFNQLADQEEAEAGLFDRLLQLAWKGIFYTLVATRRSYFGATTSQQNFALMIDDGTFEDARLPFCTTALDLVSGEEVVFSQGSLRRAVSASCAIPGLLPAVHDDGRILVDGGWIDAVPVAPALRLGAEVVIAVDVTRSLDPCGELGSAIEIIGRADSIARWRLGLERSRHADLVLCPRNNGSHWADFSQFEEAVAAGVQAVDAQLPDLRRVVFGQTWGDRLRGFFRGTSSPSGTAVHRRG</sequence>
<keyword evidence="3 4" id="KW-0443">Lipid metabolism</keyword>
<dbReference type="PANTHER" id="PTHR14226">
    <property type="entry name" value="NEUROPATHY TARGET ESTERASE/SWISS CHEESE D.MELANOGASTER"/>
    <property type="match status" value="1"/>
</dbReference>
<dbReference type="STRING" id="29542.A6070_00260"/>
<dbReference type="GO" id="GO:0016787">
    <property type="term" value="F:hydrolase activity"/>
    <property type="evidence" value="ECO:0007669"/>
    <property type="project" value="UniProtKB-UniRule"/>
</dbReference>
<accession>A0A1L3GFI4</accession>
<keyword evidence="1 4" id="KW-0378">Hydrolase</keyword>
<evidence type="ECO:0000256" key="3">
    <source>
        <dbReference type="ARBA" id="ARBA00023098"/>
    </source>
</evidence>
<dbReference type="PROSITE" id="PS51635">
    <property type="entry name" value="PNPLA"/>
    <property type="match status" value="1"/>
</dbReference>
<dbReference type="Pfam" id="PF01734">
    <property type="entry name" value="Patatin"/>
    <property type="match status" value="1"/>
</dbReference>
<dbReference type="Gene3D" id="3.40.1090.10">
    <property type="entry name" value="Cytosolic phospholipase A2 catalytic domain"/>
    <property type="match status" value="2"/>
</dbReference>
<protein>
    <recommendedName>
        <fullName evidence="5">PNPLA domain-containing protein</fullName>
    </recommendedName>
</protein>
<dbReference type="InterPro" id="IPR050301">
    <property type="entry name" value="NTE"/>
</dbReference>
<comment type="caution">
    <text evidence="4">Lacks conserved residue(s) required for the propagation of feature annotation.</text>
</comment>
<gene>
    <name evidence="6" type="ORF">A7E75_06335</name>
</gene>
<evidence type="ECO:0000256" key="1">
    <source>
        <dbReference type="ARBA" id="ARBA00022801"/>
    </source>
</evidence>
<proteinExistence type="predicted"/>
<dbReference type="SUPFAM" id="SSF52151">
    <property type="entry name" value="FabD/lysophospholipase-like"/>
    <property type="match status" value="1"/>
</dbReference>
<dbReference type="PANTHER" id="PTHR14226:SF76">
    <property type="entry name" value="NTE FAMILY PROTEIN RSSA"/>
    <property type="match status" value="1"/>
</dbReference>
<dbReference type="CDD" id="cd07205">
    <property type="entry name" value="Pat_PNPLA6_PNPLA7_NTE1_like"/>
    <property type="match status" value="1"/>
</dbReference>
<dbReference type="KEGG" id="pace:A6070_00260"/>
<evidence type="ECO:0000256" key="2">
    <source>
        <dbReference type="ARBA" id="ARBA00022963"/>
    </source>
</evidence>
<feature type="active site" description="Nucleophile" evidence="4">
    <location>
        <position position="42"/>
    </location>
</feature>
<reference evidence="6 7" key="1">
    <citation type="journal article" date="2017" name="Genome Announc.">
        <title>Complete Genome Sequences of Two Acetylene-Fermenting Pelobacter acetylenicus Strains.</title>
        <authorList>
            <person name="Sutton J.M."/>
            <person name="Baesman S.M."/>
            <person name="Fierst J.L."/>
            <person name="Poret-Peterson A.T."/>
            <person name="Oremland R.S."/>
            <person name="Dunlap D.S."/>
            <person name="Akob D.M."/>
        </authorList>
    </citation>
    <scope>NUCLEOTIDE SEQUENCE [LARGE SCALE GENOMIC DNA]</scope>
    <source>
        <strain evidence="6 7">DSM 3247</strain>
    </source>
</reference>
<feature type="short sequence motif" description="DGA/G" evidence="4">
    <location>
        <begin position="186"/>
        <end position="188"/>
    </location>
</feature>
<evidence type="ECO:0000313" key="6">
    <source>
        <dbReference type="EMBL" id="APG24687.1"/>
    </source>
</evidence>
<evidence type="ECO:0000259" key="5">
    <source>
        <dbReference type="PROSITE" id="PS51635"/>
    </source>
</evidence>
<dbReference type="AlphaFoldDB" id="A0A1L3GFI4"/>
<evidence type="ECO:0000256" key="4">
    <source>
        <dbReference type="PROSITE-ProRule" id="PRU01161"/>
    </source>
</evidence>
<feature type="domain" description="PNPLA" evidence="5">
    <location>
        <begin position="9"/>
        <end position="199"/>
    </location>
</feature>
<keyword evidence="7" id="KW-1185">Reference proteome</keyword>
<dbReference type="Proteomes" id="UP000182264">
    <property type="component" value="Chromosome"/>
</dbReference>
<dbReference type="InterPro" id="IPR002641">
    <property type="entry name" value="PNPLA_dom"/>
</dbReference>
<feature type="short sequence motif" description="GXSXG" evidence="4">
    <location>
        <begin position="40"/>
        <end position="44"/>
    </location>
</feature>
<organism evidence="6 7">
    <name type="scientific">Syntrophotalea acetylenica</name>
    <name type="common">Pelobacter acetylenicus</name>
    <dbReference type="NCBI Taxonomy" id="29542"/>
    <lineage>
        <taxon>Bacteria</taxon>
        <taxon>Pseudomonadati</taxon>
        <taxon>Thermodesulfobacteriota</taxon>
        <taxon>Desulfuromonadia</taxon>
        <taxon>Desulfuromonadales</taxon>
        <taxon>Syntrophotaleaceae</taxon>
        <taxon>Syntrophotalea</taxon>
    </lineage>
</organism>
<name>A0A1L3GFI4_SYNAC</name>
<keyword evidence="2 4" id="KW-0442">Lipid degradation</keyword>
<feature type="active site" description="Proton acceptor" evidence="4">
    <location>
        <position position="186"/>
    </location>
</feature>
<dbReference type="RefSeq" id="WP_072286529.1">
    <property type="nucleotide sequence ID" value="NZ_CP015455.1"/>
</dbReference>